<keyword evidence="2" id="KW-1185">Reference proteome</keyword>
<organism evidence="1 2">
    <name type="scientific">Bacteroides intestinalis</name>
    <dbReference type="NCBI Taxonomy" id="329854"/>
    <lineage>
        <taxon>Bacteria</taxon>
        <taxon>Pseudomonadati</taxon>
        <taxon>Bacteroidota</taxon>
        <taxon>Bacteroidia</taxon>
        <taxon>Bacteroidales</taxon>
        <taxon>Bacteroidaceae</taxon>
        <taxon>Bacteroides</taxon>
    </lineage>
</organism>
<reference evidence="1 2" key="1">
    <citation type="journal article" date="2019" name="Science, e1252229">
        <title>Invertible promoters mediate bacterial phase variation, antibiotic resistance, and host adaptation in the gut.</title>
        <authorList>
            <person name="Jiang X."/>
            <person name="Hall A.B."/>
            <person name="Arthur T.D."/>
            <person name="Plichta D.R."/>
            <person name="Covington C.T."/>
            <person name="Poyet M."/>
            <person name="Crothers J."/>
            <person name="Moses P.L."/>
            <person name="Tolonen A.C."/>
            <person name="Vlamakis H."/>
            <person name="Alm E.J."/>
            <person name="Xavier R.J."/>
        </authorList>
    </citation>
    <scope>NUCLEOTIDE SEQUENCE [LARGE SCALE GENOMIC DNA]</scope>
    <source>
        <strain evidence="2">bf_0095</strain>
    </source>
</reference>
<dbReference type="AlphaFoldDB" id="A0A4Q5HD62"/>
<name>A0A4Q5HD62_9BACE</name>
<sequence length="67" mass="7592">MVDVKPDMLFPFSPKALRLMPLCCKQNFVFRLGAIYPAVAGCRAPNRKTCSPQLRDKVLLLAKEQKQ</sequence>
<accession>A0A4Q5HD62</accession>
<dbReference type="EMBL" id="RCXO01000014">
    <property type="protein sequence ID" value="RYT79963.1"/>
    <property type="molecule type" value="Genomic_DNA"/>
</dbReference>
<gene>
    <name evidence="1" type="ORF">EAJ06_12200</name>
</gene>
<protein>
    <submittedName>
        <fullName evidence="1">Uncharacterized protein</fullName>
    </submittedName>
</protein>
<dbReference type="Proteomes" id="UP000291191">
    <property type="component" value="Unassembled WGS sequence"/>
</dbReference>
<evidence type="ECO:0000313" key="1">
    <source>
        <dbReference type="EMBL" id="RYT79963.1"/>
    </source>
</evidence>
<proteinExistence type="predicted"/>
<evidence type="ECO:0000313" key="2">
    <source>
        <dbReference type="Proteomes" id="UP000291191"/>
    </source>
</evidence>
<comment type="caution">
    <text evidence="1">The sequence shown here is derived from an EMBL/GenBank/DDBJ whole genome shotgun (WGS) entry which is preliminary data.</text>
</comment>